<proteinExistence type="predicted"/>
<gene>
    <name evidence="2" type="ORF">NA56DRAFT_746416</name>
</gene>
<feature type="compositionally biased region" description="Polar residues" evidence="1">
    <location>
        <begin position="120"/>
        <end position="134"/>
    </location>
</feature>
<sequence>MLLFGPAVDGQRPRGLDERWTPLSSVATDATAARDHLVAAVRKAETRAQIQRALIQNISNTKPRVTGLQGPVAVPTSRIGEGNHEGPTHRLMDDNGGMDHLVHNPLDPSAGATDGRENSKVTPRRSSIDQCQVGFSNPDGGGDLSVNGGDPTCYALLGCRLLCCSAADAARRGYVLMSNIVMAPLLEIGKLGGGQSLNGVVGYQLPEEDGFSALRAASCGCRDAEWAEMSSGAVYLKQA</sequence>
<evidence type="ECO:0000313" key="2">
    <source>
        <dbReference type="EMBL" id="PMD24260.1"/>
    </source>
</evidence>
<feature type="region of interest" description="Disordered" evidence="1">
    <location>
        <begin position="64"/>
        <end position="87"/>
    </location>
</feature>
<name>A0A2J6QDB9_9HELO</name>
<feature type="region of interest" description="Disordered" evidence="1">
    <location>
        <begin position="100"/>
        <end position="134"/>
    </location>
</feature>
<accession>A0A2J6QDB9</accession>
<evidence type="ECO:0000313" key="3">
    <source>
        <dbReference type="Proteomes" id="UP000235672"/>
    </source>
</evidence>
<evidence type="ECO:0000256" key="1">
    <source>
        <dbReference type="SAM" id="MobiDB-lite"/>
    </source>
</evidence>
<organism evidence="2 3">
    <name type="scientific">Hyaloscypha hepaticicola</name>
    <dbReference type="NCBI Taxonomy" id="2082293"/>
    <lineage>
        <taxon>Eukaryota</taxon>
        <taxon>Fungi</taxon>
        <taxon>Dikarya</taxon>
        <taxon>Ascomycota</taxon>
        <taxon>Pezizomycotina</taxon>
        <taxon>Leotiomycetes</taxon>
        <taxon>Helotiales</taxon>
        <taxon>Hyaloscyphaceae</taxon>
        <taxon>Hyaloscypha</taxon>
    </lineage>
</organism>
<dbReference type="Proteomes" id="UP000235672">
    <property type="component" value="Unassembled WGS sequence"/>
</dbReference>
<dbReference type="AlphaFoldDB" id="A0A2J6QDB9"/>
<protein>
    <submittedName>
        <fullName evidence="2">Uncharacterized protein</fullName>
    </submittedName>
</protein>
<dbReference type="EMBL" id="KZ613473">
    <property type="protein sequence ID" value="PMD24260.1"/>
    <property type="molecule type" value="Genomic_DNA"/>
</dbReference>
<keyword evidence="3" id="KW-1185">Reference proteome</keyword>
<reference evidence="2 3" key="1">
    <citation type="submission" date="2016-05" db="EMBL/GenBank/DDBJ databases">
        <title>A degradative enzymes factory behind the ericoid mycorrhizal symbiosis.</title>
        <authorList>
            <consortium name="DOE Joint Genome Institute"/>
            <person name="Martino E."/>
            <person name="Morin E."/>
            <person name="Grelet G."/>
            <person name="Kuo A."/>
            <person name="Kohler A."/>
            <person name="Daghino S."/>
            <person name="Barry K."/>
            <person name="Choi C."/>
            <person name="Cichocki N."/>
            <person name="Clum A."/>
            <person name="Copeland A."/>
            <person name="Hainaut M."/>
            <person name="Haridas S."/>
            <person name="Labutti K."/>
            <person name="Lindquist E."/>
            <person name="Lipzen A."/>
            <person name="Khouja H.-R."/>
            <person name="Murat C."/>
            <person name="Ohm R."/>
            <person name="Olson A."/>
            <person name="Spatafora J."/>
            <person name="Veneault-Fourrey C."/>
            <person name="Henrissat B."/>
            <person name="Grigoriev I."/>
            <person name="Martin F."/>
            <person name="Perotto S."/>
        </authorList>
    </citation>
    <scope>NUCLEOTIDE SEQUENCE [LARGE SCALE GENOMIC DNA]</scope>
    <source>
        <strain evidence="2 3">UAMH 7357</strain>
    </source>
</reference>